<keyword evidence="7" id="KW-1278">Translocase</keyword>
<evidence type="ECO:0000256" key="4">
    <source>
        <dbReference type="ARBA" id="ARBA00022737"/>
    </source>
</evidence>
<proteinExistence type="predicted"/>
<keyword evidence="8" id="KW-0472">Membrane</keyword>
<evidence type="ECO:0000256" key="5">
    <source>
        <dbReference type="ARBA" id="ARBA00022741"/>
    </source>
</evidence>
<organism evidence="9 10">
    <name type="scientific">Pleomorphomonas diazotrophica</name>
    <dbReference type="NCBI Taxonomy" id="1166257"/>
    <lineage>
        <taxon>Bacteria</taxon>
        <taxon>Pseudomonadati</taxon>
        <taxon>Pseudomonadota</taxon>
        <taxon>Alphaproteobacteria</taxon>
        <taxon>Hyphomicrobiales</taxon>
        <taxon>Pleomorphomonadaceae</taxon>
        <taxon>Pleomorphomonas</taxon>
    </lineage>
</organism>
<dbReference type="AlphaFoldDB" id="A0A2N3LRL1"/>
<evidence type="ECO:0000256" key="3">
    <source>
        <dbReference type="ARBA" id="ARBA00022597"/>
    </source>
</evidence>
<dbReference type="GO" id="GO:0005524">
    <property type="term" value="F:ATP binding"/>
    <property type="evidence" value="ECO:0007669"/>
    <property type="project" value="UniProtKB-KW"/>
</dbReference>
<dbReference type="SUPFAM" id="SSF52540">
    <property type="entry name" value="P-loop containing nucleoside triphosphate hydrolases"/>
    <property type="match status" value="2"/>
</dbReference>
<feature type="non-terminal residue" evidence="9">
    <location>
        <position position="158"/>
    </location>
</feature>
<dbReference type="InterPro" id="IPR027417">
    <property type="entry name" value="P-loop_NTPase"/>
</dbReference>
<dbReference type="Proteomes" id="UP000233491">
    <property type="component" value="Unassembled WGS sequence"/>
</dbReference>
<dbReference type="Gene3D" id="3.40.50.300">
    <property type="entry name" value="P-loop containing nucleotide triphosphate hydrolases"/>
    <property type="match status" value="2"/>
</dbReference>
<keyword evidence="1" id="KW-0813">Transport</keyword>
<reference evidence="9 10" key="1">
    <citation type="submission" date="2017-12" db="EMBL/GenBank/DDBJ databases">
        <title>Anaerobic carbon monoxide metabolism by Pleomorphomonas carboxyditropha sp. nov., a new mesophilic hydrogenogenic carboxidotroph.</title>
        <authorList>
            <person name="Esquivel-Elizondo S."/>
            <person name="Krajmalnik-Brown R."/>
        </authorList>
    </citation>
    <scope>NUCLEOTIDE SEQUENCE [LARGE SCALE GENOMIC DNA]</scope>
    <source>
        <strain evidence="9 10">R5-392</strain>
    </source>
</reference>
<feature type="non-terminal residue" evidence="9">
    <location>
        <position position="1"/>
    </location>
</feature>
<evidence type="ECO:0000256" key="7">
    <source>
        <dbReference type="ARBA" id="ARBA00022967"/>
    </source>
</evidence>
<name>A0A2N3LRL1_9HYPH</name>
<keyword evidence="4" id="KW-0677">Repeat</keyword>
<evidence type="ECO:0000256" key="2">
    <source>
        <dbReference type="ARBA" id="ARBA00022475"/>
    </source>
</evidence>
<sequence length="158" mass="17477">IAKALSKKVKLLILDEPTASLNESDSNALLDLLLEFKKQGLTSIIISHKLNEISRVADKITVLRDGATVETLDCHAEKISEARIIRGMVGRELSDRFPKRVPKIGETIFEVRNWTAYHPIHSDRKISNGINLNVKRGEVVGIAGLMGAGRTEFAMSVF</sequence>
<keyword evidence="3" id="KW-0762">Sugar transport</keyword>
<dbReference type="InterPro" id="IPR050107">
    <property type="entry name" value="ABC_carbohydrate_import_ATPase"/>
</dbReference>
<dbReference type="PANTHER" id="PTHR43790">
    <property type="entry name" value="CARBOHYDRATE TRANSPORT ATP-BINDING PROTEIN MG119-RELATED"/>
    <property type="match status" value="1"/>
</dbReference>
<gene>
    <name evidence="9" type="ORF">CXZ10_21225</name>
</gene>
<evidence type="ECO:0000256" key="6">
    <source>
        <dbReference type="ARBA" id="ARBA00022840"/>
    </source>
</evidence>
<keyword evidence="10" id="KW-1185">Reference proteome</keyword>
<dbReference type="EMBL" id="PJNW01000029">
    <property type="protein sequence ID" value="PKR87163.1"/>
    <property type="molecule type" value="Genomic_DNA"/>
</dbReference>
<accession>A0A2N3LRL1</accession>
<comment type="caution">
    <text evidence="9">The sequence shown here is derived from an EMBL/GenBank/DDBJ whole genome shotgun (WGS) entry which is preliminary data.</text>
</comment>
<evidence type="ECO:0000256" key="8">
    <source>
        <dbReference type="ARBA" id="ARBA00023136"/>
    </source>
</evidence>
<evidence type="ECO:0000313" key="9">
    <source>
        <dbReference type="EMBL" id="PKR87163.1"/>
    </source>
</evidence>
<evidence type="ECO:0000256" key="1">
    <source>
        <dbReference type="ARBA" id="ARBA00022448"/>
    </source>
</evidence>
<protein>
    <submittedName>
        <fullName evidence="9">ABC transporter ATP-binding protein</fullName>
    </submittedName>
</protein>
<keyword evidence="2" id="KW-1003">Cell membrane</keyword>
<evidence type="ECO:0000313" key="10">
    <source>
        <dbReference type="Proteomes" id="UP000233491"/>
    </source>
</evidence>
<dbReference type="PANTHER" id="PTHR43790:SF1">
    <property type="entry name" value="XYLOSE IMPORT ATP-BINDING PROTEIN XYLG"/>
    <property type="match status" value="1"/>
</dbReference>
<keyword evidence="5" id="KW-0547">Nucleotide-binding</keyword>
<keyword evidence="6 9" id="KW-0067">ATP-binding</keyword>